<sequence>MKSIILTALLPFTSAWTLDVWTSDGRSSAMHGTLDVGCNNIEFTPALNVNRVKFNPDTSWHSDPDTFELYVNAGCQGLSYRNGEGDYAITPRVIRSYKVY</sequence>
<name>A0A0P7BBL1_9HYPO</name>
<dbReference type="Proteomes" id="UP000050424">
    <property type="component" value="Unassembled WGS sequence"/>
</dbReference>
<reference evidence="2 3" key="1">
    <citation type="submission" date="2015-09" db="EMBL/GenBank/DDBJ databases">
        <title>Draft genome of a European isolate of the apple canker pathogen Neonectria ditissima.</title>
        <authorList>
            <person name="Gomez-Cortecero A."/>
            <person name="Harrison R.J."/>
            <person name="Armitage A.D."/>
        </authorList>
    </citation>
    <scope>NUCLEOTIDE SEQUENCE [LARGE SCALE GENOMIC DNA]</scope>
    <source>
        <strain evidence="2 3">R09/05</strain>
    </source>
</reference>
<keyword evidence="1" id="KW-0732">Signal</keyword>
<dbReference type="EMBL" id="LKCW01000152">
    <property type="protein sequence ID" value="KPM37813.1"/>
    <property type="molecule type" value="Genomic_DNA"/>
</dbReference>
<feature type="chain" id="PRO_5012272128" evidence="1">
    <location>
        <begin position="16"/>
        <end position="100"/>
    </location>
</feature>
<keyword evidence="3" id="KW-1185">Reference proteome</keyword>
<comment type="caution">
    <text evidence="2">The sequence shown here is derived from an EMBL/GenBank/DDBJ whole genome shotgun (WGS) entry which is preliminary data.</text>
</comment>
<proteinExistence type="predicted"/>
<protein>
    <submittedName>
        <fullName evidence="2">Uncharacterized protein</fullName>
    </submittedName>
</protein>
<gene>
    <name evidence="2" type="ORF">AK830_g8745</name>
</gene>
<evidence type="ECO:0000313" key="2">
    <source>
        <dbReference type="EMBL" id="KPM37813.1"/>
    </source>
</evidence>
<evidence type="ECO:0000256" key="1">
    <source>
        <dbReference type="SAM" id="SignalP"/>
    </source>
</evidence>
<organism evidence="2 3">
    <name type="scientific">Neonectria ditissima</name>
    <dbReference type="NCBI Taxonomy" id="78410"/>
    <lineage>
        <taxon>Eukaryota</taxon>
        <taxon>Fungi</taxon>
        <taxon>Dikarya</taxon>
        <taxon>Ascomycota</taxon>
        <taxon>Pezizomycotina</taxon>
        <taxon>Sordariomycetes</taxon>
        <taxon>Hypocreomycetidae</taxon>
        <taxon>Hypocreales</taxon>
        <taxon>Nectriaceae</taxon>
        <taxon>Neonectria</taxon>
    </lineage>
</organism>
<accession>A0A0P7BBL1</accession>
<dbReference type="OrthoDB" id="5361929at2759"/>
<dbReference type="AlphaFoldDB" id="A0A0P7BBL1"/>
<feature type="signal peptide" evidence="1">
    <location>
        <begin position="1"/>
        <end position="15"/>
    </location>
</feature>
<evidence type="ECO:0000313" key="3">
    <source>
        <dbReference type="Proteomes" id="UP000050424"/>
    </source>
</evidence>